<evidence type="ECO:0000313" key="1">
    <source>
        <dbReference type="EMBL" id="EMO39108.1"/>
    </source>
</evidence>
<dbReference type="Proteomes" id="UP000012153">
    <property type="component" value="Unassembled WGS sequence"/>
</dbReference>
<protein>
    <submittedName>
        <fullName evidence="1">Uncharacterized protein</fullName>
    </submittedName>
</protein>
<dbReference type="EMBL" id="AHOP02000059">
    <property type="protein sequence ID" value="EMO39108.1"/>
    <property type="molecule type" value="Genomic_DNA"/>
</dbReference>
<accession>M6UPD7</accession>
<gene>
    <name evidence="1" type="ORF">LEP1GSC186_0274</name>
</gene>
<name>M6UPD7_9LEPT</name>
<sequence>MNSVMVHFSKKNGSEFYKSFLKCGNYSKSRFYESILKL</sequence>
<comment type="caution">
    <text evidence="1">The sequence shown here is derived from an EMBL/GenBank/DDBJ whole genome shotgun (WGS) entry which is preliminary data.</text>
</comment>
<proteinExistence type="predicted"/>
<organism evidence="1 2">
    <name type="scientific">Leptospira noguchii serovar Autumnalis str. ZUN142</name>
    <dbReference type="NCBI Taxonomy" id="1085540"/>
    <lineage>
        <taxon>Bacteria</taxon>
        <taxon>Pseudomonadati</taxon>
        <taxon>Spirochaetota</taxon>
        <taxon>Spirochaetia</taxon>
        <taxon>Leptospirales</taxon>
        <taxon>Leptospiraceae</taxon>
        <taxon>Leptospira</taxon>
    </lineage>
</organism>
<dbReference type="AlphaFoldDB" id="M6UPD7"/>
<evidence type="ECO:0000313" key="2">
    <source>
        <dbReference type="Proteomes" id="UP000012153"/>
    </source>
</evidence>
<reference evidence="1 2" key="1">
    <citation type="submission" date="2013-01" db="EMBL/GenBank/DDBJ databases">
        <authorList>
            <person name="Harkins D.M."/>
            <person name="Durkin A.S."/>
            <person name="Brinkac L.M."/>
            <person name="Haft D.H."/>
            <person name="Selengut J.D."/>
            <person name="Sanka R."/>
            <person name="DePew J."/>
            <person name="Purushe J."/>
            <person name="Matthias M.A."/>
            <person name="Vinetz J.M."/>
            <person name="Sutton G.G."/>
            <person name="Nierman W.C."/>
            <person name="Fouts D.E."/>
        </authorList>
    </citation>
    <scope>NUCLEOTIDE SEQUENCE [LARGE SCALE GENOMIC DNA]</scope>
    <source>
        <strain evidence="1 2">ZUN142</strain>
    </source>
</reference>